<dbReference type="HAMAP" id="MF_00032">
    <property type="entry name" value="eIF_6"/>
    <property type="match status" value="1"/>
</dbReference>
<evidence type="ECO:0000313" key="4">
    <source>
        <dbReference type="EMBL" id="RZN56272.1"/>
    </source>
</evidence>
<evidence type="ECO:0000313" key="7">
    <source>
        <dbReference type="Proteomes" id="UP000317265"/>
    </source>
</evidence>
<evidence type="ECO:0000313" key="5">
    <source>
        <dbReference type="EMBL" id="TDA40174.1"/>
    </source>
</evidence>
<dbReference type="Proteomes" id="UP000317265">
    <property type="component" value="Unassembled WGS sequence"/>
</dbReference>
<evidence type="ECO:0000256" key="3">
    <source>
        <dbReference type="HAMAP-Rule" id="MF_00032"/>
    </source>
</evidence>
<keyword evidence="1 3" id="KW-0396">Initiation factor</keyword>
<comment type="caution">
    <text evidence="4">The sequence shown here is derived from an EMBL/GenBank/DDBJ whole genome shotgun (WGS) entry which is preliminary data.</text>
</comment>
<name>A0A520KFI5_9CREN</name>
<sequence length="226" mass="24595">MIFLPSLRTSLYGNPNVGAFIFATDNFALVPPDSPQKFISEVSNTLKVPVYKTTICNSVLLGIFIVGNSNGILVPYNAKEEEISFIKEVVDLPVFQYNGKENALGNMILLNDKKAIVGPKTSEELKSILSNELKVEVFELSIAGISLPGVCAVINSKAILCHPHIMEEEKSKLEKIFNKSVYPSTVNRGFPYLRIGMVANSYGVVVGDMTTGPEIAHIEASLGVTE</sequence>
<dbReference type="GO" id="GO:0043022">
    <property type="term" value="F:ribosome binding"/>
    <property type="evidence" value="ECO:0007669"/>
    <property type="project" value="InterPro"/>
</dbReference>
<evidence type="ECO:0000313" key="6">
    <source>
        <dbReference type="Proteomes" id="UP000316080"/>
    </source>
</evidence>
<dbReference type="GO" id="GO:0042256">
    <property type="term" value="P:cytosolic ribosome assembly"/>
    <property type="evidence" value="ECO:0007669"/>
    <property type="project" value="InterPro"/>
</dbReference>
<proteinExistence type="inferred from homology"/>
<keyword evidence="2 3" id="KW-0648">Protein biosynthesis</keyword>
<dbReference type="InterPro" id="IPR002769">
    <property type="entry name" value="eIF6"/>
</dbReference>
<evidence type="ECO:0000256" key="2">
    <source>
        <dbReference type="ARBA" id="ARBA00022917"/>
    </source>
</evidence>
<organism evidence="4 6">
    <name type="scientific">Thermoproteota archaeon</name>
    <dbReference type="NCBI Taxonomy" id="2056631"/>
    <lineage>
        <taxon>Archaea</taxon>
        <taxon>Thermoproteota</taxon>
    </lineage>
</organism>
<dbReference type="Pfam" id="PF01912">
    <property type="entry name" value="eIF-6"/>
    <property type="match status" value="1"/>
</dbReference>
<evidence type="ECO:0000256" key="1">
    <source>
        <dbReference type="ARBA" id="ARBA00022540"/>
    </source>
</evidence>
<reference evidence="4 6" key="2">
    <citation type="journal article" date="2019" name="Nat. Microbiol.">
        <title>Wide diversity of methane and short-chain alkane metabolisms in uncultured archaea.</title>
        <authorList>
            <person name="Borrel G."/>
            <person name="Adam P.S."/>
            <person name="McKay L.J."/>
            <person name="Chen L.X."/>
            <person name="Sierra-Garcia I.N."/>
            <person name="Sieber C.M."/>
            <person name="Letourneur Q."/>
            <person name="Ghozlane A."/>
            <person name="Andersen G.L."/>
            <person name="Li W.J."/>
            <person name="Hallam S.J."/>
            <person name="Muyzer G."/>
            <person name="de Oliveira V.M."/>
            <person name="Inskeep W.P."/>
            <person name="Banfield J.F."/>
            <person name="Gribaldo S."/>
        </authorList>
    </citation>
    <scope>NUCLEOTIDE SEQUENCE [LARGE SCALE GENOMIC DNA]</scope>
    <source>
        <strain evidence="4">Verst-YHS</strain>
    </source>
</reference>
<accession>A0A520KFI5</accession>
<dbReference type="SMART" id="SM00654">
    <property type="entry name" value="eIF6"/>
    <property type="match status" value="1"/>
</dbReference>
<protein>
    <recommendedName>
        <fullName evidence="3">Translation initiation factor 6</fullName>
        <shortName evidence="3">aIF-6</shortName>
    </recommendedName>
</protein>
<dbReference type="EMBL" id="QNVI01000014">
    <property type="protein sequence ID" value="TDA40174.1"/>
    <property type="molecule type" value="Genomic_DNA"/>
</dbReference>
<comment type="function">
    <text evidence="3">Binds to the 50S ribosomal subunit and prevents its association with the 30S ribosomal subunit to form the 70S initiation complex.</text>
</comment>
<gene>
    <name evidence="3" type="primary">eif6</name>
    <name evidence="5" type="ORF">DSO09_01070</name>
    <name evidence="4" type="ORF">EF809_03190</name>
</gene>
<dbReference type="PANTHER" id="PTHR10784">
    <property type="entry name" value="TRANSLATION INITIATION FACTOR 6"/>
    <property type="match status" value="1"/>
</dbReference>
<dbReference type="Gene3D" id="3.75.10.10">
    <property type="entry name" value="L-arginine/glycine Amidinotransferase, Chain A"/>
    <property type="match status" value="1"/>
</dbReference>
<dbReference type="AlphaFoldDB" id="A0A520KFI5"/>
<comment type="similarity">
    <text evidence="3">Belongs to the eIF-6 family.</text>
</comment>
<dbReference type="Proteomes" id="UP000316080">
    <property type="component" value="Unassembled WGS sequence"/>
</dbReference>
<reference evidence="5 7" key="1">
    <citation type="journal article" date="2019" name="Nat. Microbiol.">
        <title>Expanding anaerobic alkane metabolism in the domain of Archaea.</title>
        <authorList>
            <person name="Wang Y."/>
            <person name="Wegener G."/>
            <person name="Hou J."/>
            <person name="Wang F."/>
            <person name="Xiao X."/>
        </authorList>
    </citation>
    <scope>NUCLEOTIDE SEQUENCE [LARGE SCALE GENOMIC DNA]</scope>
    <source>
        <strain evidence="5">WYZ-LMO11</strain>
    </source>
</reference>
<dbReference type="NCBIfam" id="TIGR00323">
    <property type="entry name" value="eIF-6"/>
    <property type="match status" value="1"/>
</dbReference>
<dbReference type="SUPFAM" id="SSF55909">
    <property type="entry name" value="Pentein"/>
    <property type="match status" value="1"/>
</dbReference>
<dbReference type="GO" id="GO:0003743">
    <property type="term" value="F:translation initiation factor activity"/>
    <property type="evidence" value="ECO:0007669"/>
    <property type="project" value="UniProtKB-UniRule"/>
</dbReference>
<dbReference type="EMBL" id="RXIH01000026">
    <property type="protein sequence ID" value="RZN56272.1"/>
    <property type="molecule type" value="Genomic_DNA"/>
</dbReference>